<dbReference type="Proteomes" id="UP000494261">
    <property type="component" value="Unassembled WGS sequence"/>
</dbReference>
<reference evidence="1 3" key="3">
    <citation type="submission" date="2017-08" db="EMBL/GenBank/DDBJ databases">
        <title>WGS of novel Burkholderia cepaca complex species.</title>
        <authorList>
            <person name="Lipuma J."/>
            <person name="Spilker T."/>
        </authorList>
    </citation>
    <scope>NUCLEOTIDE SEQUENCE [LARGE SCALE GENOMIC DNA]</scope>
    <source>
        <strain evidence="1 3">AU17325</strain>
    </source>
</reference>
<reference evidence="3" key="1">
    <citation type="submission" date="2017-06" db="EMBL/GenBank/DDBJ databases">
        <authorList>
            <person name="LiPuma J."/>
            <person name="Spilker T."/>
        </authorList>
    </citation>
    <scope>NUCLEOTIDE SEQUENCE [LARGE SCALE GENOMIC DNA]</scope>
    <source>
        <strain evidence="3">AU17325</strain>
    </source>
</reference>
<protein>
    <recommendedName>
        <fullName evidence="5">DUF2491 family protein</fullName>
    </recommendedName>
</protein>
<accession>A0A228HLH8</accession>
<dbReference type="InterPro" id="IPR019621">
    <property type="entry name" value="DUF2491"/>
</dbReference>
<reference evidence="2 4" key="4">
    <citation type="submission" date="2019-09" db="EMBL/GenBank/DDBJ databases">
        <authorList>
            <person name="Depoorter E."/>
        </authorList>
    </citation>
    <scope>NUCLEOTIDE SEQUENCE [LARGE SCALE GENOMIC DNA]</scope>
    <source>
        <strain evidence="2">LMG 13014</strain>
    </source>
</reference>
<reference evidence="1" key="2">
    <citation type="submission" date="2017-06" db="EMBL/GenBank/DDBJ databases">
        <authorList>
            <person name="Kim H.J."/>
            <person name="Triplett B.A."/>
        </authorList>
    </citation>
    <scope>NUCLEOTIDE SEQUENCE [LARGE SCALE GENOMIC DNA]</scope>
    <source>
        <strain evidence="1">AU17325</strain>
    </source>
</reference>
<gene>
    <name evidence="2" type="ORF">BLA13014_03379</name>
    <name evidence="1" type="ORF">CFB84_42385</name>
</gene>
<dbReference type="Pfam" id="PF10679">
    <property type="entry name" value="DUF2491"/>
    <property type="match status" value="1"/>
</dbReference>
<evidence type="ECO:0000313" key="3">
    <source>
        <dbReference type="Proteomes" id="UP000214600"/>
    </source>
</evidence>
<sequence length="267" mass="29384">MSLFNLASRIVDQKLDDAARAHAPKLDRVDTGLPFNAQIGALLVIPRAEFALLDASLLDMPKDAQLPIEAASRLHMNGDEDLKLFRLYTSLGESRLGIGGTFLQVLCGPDTLEDIRDIAYYQFLTRQFPVTAEEQAPFLGEGFGLGEMDYYMAEDQLSQINGMSDARLDALLPGDVAELHFTREGGAGQYVSPFRATENRLDDAVGDRGMKKDLSFMQYTRTLAGGQSERLLISFENVRSLDGQPSAAVYVDFLAGLALDRNKVKVL</sequence>
<dbReference type="AlphaFoldDB" id="A0A228HLH8"/>
<evidence type="ECO:0000313" key="4">
    <source>
        <dbReference type="Proteomes" id="UP000494261"/>
    </source>
</evidence>
<dbReference type="EMBL" id="NKFA01000045">
    <property type="protein sequence ID" value="OXI31053.1"/>
    <property type="molecule type" value="Genomic_DNA"/>
</dbReference>
<proteinExistence type="predicted"/>
<evidence type="ECO:0008006" key="5">
    <source>
        <dbReference type="Google" id="ProtNLM"/>
    </source>
</evidence>
<evidence type="ECO:0000313" key="1">
    <source>
        <dbReference type="EMBL" id="OXI31053.1"/>
    </source>
</evidence>
<dbReference type="Proteomes" id="UP000214600">
    <property type="component" value="Unassembled WGS sequence"/>
</dbReference>
<dbReference type="RefSeq" id="WP_089454686.1">
    <property type="nucleotide sequence ID" value="NZ_CABVQC010000021.1"/>
</dbReference>
<dbReference type="EMBL" id="CABVQC010000021">
    <property type="protein sequence ID" value="VWB74116.1"/>
    <property type="molecule type" value="Genomic_DNA"/>
</dbReference>
<evidence type="ECO:0000313" key="2">
    <source>
        <dbReference type="EMBL" id="VWB74116.1"/>
    </source>
</evidence>
<dbReference type="OrthoDB" id="8743046at2"/>
<name>A0A228HLH8_9BURK</name>
<dbReference type="GeneID" id="99665023"/>
<organism evidence="1 3">
    <name type="scientific">Burkholderia aenigmatica</name>
    <dbReference type="NCBI Taxonomy" id="2015348"/>
    <lineage>
        <taxon>Bacteria</taxon>
        <taxon>Pseudomonadati</taxon>
        <taxon>Pseudomonadota</taxon>
        <taxon>Betaproteobacteria</taxon>
        <taxon>Burkholderiales</taxon>
        <taxon>Burkholderiaceae</taxon>
        <taxon>Burkholderia</taxon>
        <taxon>Burkholderia cepacia complex</taxon>
    </lineage>
</organism>
<accession>A0A6P2M143</accession>